<dbReference type="GO" id="GO:0019262">
    <property type="term" value="P:N-acetylneuraminate catabolic process"/>
    <property type="evidence" value="ECO:0007669"/>
    <property type="project" value="UniProtKB-UniRule"/>
</dbReference>
<dbReference type="EC" id="3.5.99.6" evidence="4"/>
<comment type="similarity">
    <text evidence="4">Belongs to the glucosamine/galactosamine-6-phosphate isomerase family. NagB subfamily.</text>
</comment>
<dbReference type="GO" id="GO:0042802">
    <property type="term" value="F:identical protein binding"/>
    <property type="evidence" value="ECO:0007669"/>
    <property type="project" value="TreeGrafter"/>
</dbReference>
<comment type="pathway">
    <text evidence="4">Amino-sugar metabolism; N-acetylneuraminate degradation; D-fructose 6-phosphate from N-acetylneuraminate: step 5/5.</text>
</comment>
<dbReference type="GO" id="GO:0005975">
    <property type="term" value="P:carbohydrate metabolic process"/>
    <property type="evidence" value="ECO:0007669"/>
    <property type="project" value="InterPro"/>
</dbReference>
<feature type="active site" description="For ring-opening step" evidence="4">
    <location>
        <position position="149"/>
    </location>
</feature>
<feature type="active site" description="For ring-opening step" evidence="4">
    <location>
        <position position="142"/>
    </location>
</feature>
<evidence type="ECO:0000256" key="3">
    <source>
        <dbReference type="ARBA" id="ARBA00023277"/>
    </source>
</evidence>
<dbReference type="GO" id="GO:0005737">
    <property type="term" value="C:cytoplasm"/>
    <property type="evidence" value="ECO:0007669"/>
    <property type="project" value="TreeGrafter"/>
</dbReference>
<feature type="active site" description="Proton acceptor; for ring-opening step" evidence="4">
    <location>
        <position position="144"/>
    </location>
</feature>
<dbReference type="InterPro" id="IPR004547">
    <property type="entry name" value="Glucosamine6P_isomerase"/>
</dbReference>
<dbReference type="GO" id="GO:0006046">
    <property type="term" value="P:N-acetylglucosamine catabolic process"/>
    <property type="evidence" value="ECO:0007669"/>
    <property type="project" value="UniProtKB-UniRule"/>
</dbReference>
<dbReference type="STRING" id="571933.SAMN05216362_12216"/>
<keyword evidence="7" id="KW-1185">Reference proteome</keyword>
<protein>
    <recommendedName>
        <fullName evidence="4">Glucosamine-6-phosphate deaminase</fullName>
        <ecNumber evidence="4">3.5.99.6</ecNumber>
    </recommendedName>
    <alternativeName>
        <fullName evidence="4">GlcN6P deaminase</fullName>
        <shortName evidence="4">GNPDA</shortName>
    </alternativeName>
    <alternativeName>
        <fullName evidence="4">Glucosamine-6-phosphate isomerase</fullName>
    </alternativeName>
</protein>
<dbReference type="InterPro" id="IPR006148">
    <property type="entry name" value="Glc/Gal-6P_isomerase"/>
</dbReference>
<dbReference type="GO" id="GO:0004342">
    <property type="term" value="F:glucosamine-6-phosphate deaminase activity"/>
    <property type="evidence" value="ECO:0007669"/>
    <property type="project" value="UniProtKB-UniRule"/>
</dbReference>
<dbReference type="Gene3D" id="3.40.50.1360">
    <property type="match status" value="1"/>
</dbReference>
<dbReference type="HAMAP" id="MF_01241">
    <property type="entry name" value="GlcN6P_deamin"/>
    <property type="match status" value="1"/>
</dbReference>
<dbReference type="Proteomes" id="UP000199427">
    <property type="component" value="Unassembled WGS sequence"/>
</dbReference>
<dbReference type="AlphaFoldDB" id="A0A1H9I0H0"/>
<dbReference type="PANTHER" id="PTHR11280:SF5">
    <property type="entry name" value="GLUCOSAMINE-6-PHOSPHATE ISOMERASE"/>
    <property type="match status" value="1"/>
</dbReference>
<dbReference type="EMBL" id="FOES01000022">
    <property type="protein sequence ID" value="SEQ68104.1"/>
    <property type="molecule type" value="Genomic_DNA"/>
</dbReference>
<name>A0A1H9I0H0_9BACI</name>
<evidence type="ECO:0000256" key="2">
    <source>
        <dbReference type="ARBA" id="ARBA00022801"/>
    </source>
</evidence>
<proteinExistence type="inferred from homology"/>
<keyword evidence="2 4" id="KW-0378">Hydrolase</keyword>
<dbReference type="GO" id="GO:0006043">
    <property type="term" value="P:glucosamine catabolic process"/>
    <property type="evidence" value="ECO:0007669"/>
    <property type="project" value="TreeGrafter"/>
</dbReference>
<dbReference type="InterPro" id="IPR037171">
    <property type="entry name" value="NagB/RpiA_transferase-like"/>
</dbReference>
<comment type="function">
    <text evidence="4">Catalyzes the reversible isomerization-deamination of glucosamine 6-phosphate (GlcN6P) to form fructose 6-phosphate (Fru6P) and ammonium ion.</text>
</comment>
<feature type="active site" description="Proton acceptor; for enolization step" evidence="4">
    <location>
        <position position="73"/>
    </location>
</feature>
<comment type="caution">
    <text evidence="4">Lacks conserved residue(s) required for the propagation of feature annotation.</text>
</comment>
<evidence type="ECO:0000256" key="1">
    <source>
        <dbReference type="ARBA" id="ARBA00000644"/>
    </source>
</evidence>
<evidence type="ECO:0000256" key="4">
    <source>
        <dbReference type="HAMAP-Rule" id="MF_01241"/>
    </source>
</evidence>
<reference evidence="6 7" key="1">
    <citation type="submission" date="2016-10" db="EMBL/GenBank/DDBJ databases">
        <authorList>
            <person name="de Groot N.N."/>
        </authorList>
    </citation>
    <scope>NUCLEOTIDE SEQUENCE [LARGE SCALE GENOMIC DNA]</scope>
    <source>
        <strain evidence="6 7">DSM 21633</strain>
    </source>
</reference>
<dbReference type="PROSITE" id="PS01161">
    <property type="entry name" value="GLC_GALNAC_ISOMERASE"/>
    <property type="match status" value="1"/>
</dbReference>
<dbReference type="SUPFAM" id="SSF100950">
    <property type="entry name" value="NagB/RpiA/CoA transferase-like"/>
    <property type="match status" value="1"/>
</dbReference>
<accession>A0A1H9I0H0</accession>
<evidence type="ECO:0000313" key="7">
    <source>
        <dbReference type="Proteomes" id="UP000199427"/>
    </source>
</evidence>
<dbReference type="UniPathway" id="UPA00629">
    <property type="reaction ID" value="UER00684"/>
</dbReference>
<dbReference type="Pfam" id="PF01182">
    <property type="entry name" value="Glucosamine_iso"/>
    <property type="match status" value="1"/>
</dbReference>
<dbReference type="CDD" id="cd01399">
    <property type="entry name" value="GlcN6P_deaminase"/>
    <property type="match status" value="1"/>
</dbReference>
<sequence length="240" mass="27004">MIEVKGMKTYKVQSYEDLSKMAAGVVVEEIKENPQAVLGLATGSTPIGLYEQLIRDYQQGKVSFKNVKTFNLDEYVGIHRSHPQSYYQFMRKHLFQSVDLSKNHIHIPNGQAEDPKKECERYEQLLQSQGPVDLQVLGLGVNGHIGFNEPGTSFHSRTHVVQLADSTREANARFFNSKEEVPKQAITVGIENIMESRQIVLLAYGENKQEAINRLLEGEVSESFPASILTQHPNVTVIYG</sequence>
<evidence type="ECO:0000259" key="5">
    <source>
        <dbReference type="Pfam" id="PF01182"/>
    </source>
</evidence>
<gene>
    <name evidence="4" type="primary">nagB</name>
    <name evidence="6" type="ORF">SAMN05216362_12216</name>
</gene>
<dbReference type="PANTHER" id="PTHR11280">
    <property type="entry name" value="GLUCOSAMINE-6-PHOSPHATE ISOMERASE"/>
    <property type="match status" value="1"/>
</dbReference>
<feature type="domain" description="Glucosamine/galactosamine-6-phosphate isomerase" evidence="5">
    <location>
        <begin position="18"/>
        <end position="232"/>
    </location>
</feature>
<evidence type="ECO:0000313" key="6">
    <source>
        <dbReference type="EMBL" id="SEQ68104.1"/>
    </source>
</evidence>
<organism evidence="6 7">
    <name type="scientific">Piscibacillus halophilus</name>
    <dbReference type="NCBI Taxonomy" id="571933"/>
    <lineage>
        <taxon>Bacteria</taxon>
        <taxon>Bacillati</taxon>
        <taxon>Bacillota</taxon>
        <taxon>Bacilli</taxon>
        <taxon>Bacillales</taxon>
        <taxon>Bacillaceae</taxon>
        <taxon>Piscibacillus</taxon>
    </lineage>
</organism>
<dbReference type="InterPro" id="IPR018321">
    <property type="entry name" value="Glucosamine6P_isomerase_CS"/>
</dbReference>
<keyword evidence="3 4" id="KW-0119">Carbohydrate metabolism</keyword>
<dbReference type="NCBIfam" id="TIGR00502">
    <property type="entry name" value="nagB"/>
    <property type="match status" value="1"/>
</dbReference>
<comment type="catalytic activity">
    <reaction evidence="1 4">
        <text>alpha-D-glucosamine 6-phosphate + H2O = beta-D-fructose 6-phosphate + NH4(+)</text>
        <dbReference type="Rhea" id="RHEA:12172"/>
        <dbReference type="ChEBI" id="CHEBI:15377"/>
        <dbReference type="ChEBI" id="CHEBI:28938"/>
        <dbReference type="ChEBI" id="CHEBI:57634"/>
        <dbReference type="ChEBI" id="CHEBI:75989"/>
        <dbReference type="EC" id="3.5.99.6"/>
    </reaction>
</comment>
<dbReference type="FunFam" id="3.40.50.1360:FF:000003">
    <property type="entry name" value="Glucosamine-6-phosphate deaminase"/>
    <property type="match status" value="1"/>
</dbReference>